<dbReference type="InterPro" id="IPR051605">
    <property type="entry name" value="CstA"/>
</dbReference>
<keyword evidence="4 6" id="KW-1133">Transmembrane helix</keyword>
<feature type="transmembrane region" description="Helical" evidence="6">
    <location>
        <begin position="132"/>
        <end position="157"/>
    </location>
</feature>
<reference evidence="8" key="1">
    <citation type="submission" date="2018-06" db="EMBL/GenBank/DDBJ databases">
        <authorList>
            <person name="Zhirakovskaya E."/>
        </authorList>
    </citation>
    <scope>NUCLEOTIDE SEQUENCE</scope>
</reference>
<dbReference type="EMBL" id="UOGF01000017">
    <property type="protein sequence ID" value="VAX26774.1"/>
    <property type="molecule type" value="Genomic_DNA"/>
</dbReference>
<dbReference type="Pfam" id="PF02554">
    <property type="entry name" value="CstA"/>
    <property type="match status" value="2"/>
</dbReference>
<feature type="transmembrane region" description="Helical" evidence="6">
    <location>
        <begin position="526"/>
        <end position="550"/>
    </location>
</feature>
<evidence type="ECO:0000256" key="6">
    <source>
        <dbReference type="SAM" id="Phobius"/>
    </source>
</evidence>
<evidence type="ECO:0000256" key="5">
    <source>
        <dbReference type="ARBA" id="ARBA00023136"/>
    </source>
</evidence>
<evidence type="ECO:0000313" key="8">
    <source>
        <dbReference type="EMBL" id="VAX26774.1"/>
    </source>
</evidence>
<dbReference type="InterPro" id="IPR003706">
    <property type="entry name" value="CstA_N"/>
</dbReference>
<keyword evidence="2" id="KW-1003">Cell membrane</keyword>
<keyword evidence="5 6" id="KW-0472">Membrane</keyword>
<gene>
    <name evidence="8" type="ORF">MNBD_NITROSPIRAE01-276</name>
</gene>
<proteinExistence type="predicted"/>
<dbReference type="PANTHER" id="PTHR30252:SF0">
    <property type="entry name" value="PEPTIDE TRANSPORTER CSTA"/>
    <property type="match status" value="1"/>
</dbReference>
<keyword evidence="3 6" id="KW-0812">Transmembrane</keyword>
<organism evidence="8">
    <name type="scientific">hydrothermal vent metagenome</name>
    <dbReference type="NCBI Taxonomy" id="652676"/>
    <lineage>
        <taxon>unclassified sequences</taxon>
        <taxon>metagenomes</taxon>
        <taxon>ecological metagenomes</taxon>
    </lineage>
</organism>
<feature type="transmembrane region" description="Helical" evidence="6">
    <location>
        <begin position="188"/>
        <end position="212"/>
    </location>
</feature>
<evidence type="ECO:0000256" key="2">
    <source>
        <dbReference type="ARBA" id="ARBA00022475"/>
    </source>
</evidence>
<dbReference type="AlphaFoldDB" id="A0A3B1CSA1"/>
<feature type="transmembrane region" description="Helical" evidence="6">
    <location>
        <begin position="328"/>
        <end position="352"/>
    </location>
</feature>
<feature type="transmembrane region" description="Helical" evidence="6">
    <location>
        <begin position="224"/>
        <end position="246"/>
    </location>
</feature>
<feature type="domain" description="CstA N-terminal" evidence="7">
    <location>
        <begin position="6"/>
        <end position="349"/>
    </location>
</feature>
<comment type="subcellular location">
    <subcellularLocation>
        <location evidence="1">Cell membrane</location>
        <topology evidence="1">Multi-pass membrane protein</topology>
    </subcellularLocation>
</comment>
<evidence type="ECO:0000256" key="3">
    <source>
        <dbReference type="ARBA" id="ARBA00022692"/>
    </source>
</evidence>
<dbReference type="GO" id="GO:0009267">
    <property type="term" value="P:cellular response to starvation"/>
    <property type="evidence" value="ECO:0007669"/>
    <property type="project" value="InterPro"/>
</dbReference>
<evidence type="ECO:0000259" key="7">
    <source>
        <dbReference type="Pfam" id="PF02554"/>
    </source>
</evidence>
<dbReference type="GO" id="GO:0005886">
    <property type="term" value="C:plasma membrane"/>
    <property type="evidence" value="ECO:0007669"/>
    <property type="project" value="UniProtKB-SubCell"/>
</dbReference>
<dbReference type="PANTHER" id="PTHR30252">
    <property type="entry name" value="INNER MEMBRANE PEPTIDE TRANSPORTER"/>
    <property type="match status" value="1"/>
</dbReference>
<feature type="domain" description="CstA N-terminal" evidence="7">
    <location>
        <begin position="368"/>
        <end position="504"/>
    </location>
</feature>
<evidence type="ECO:0000256" key="1">
    <source>
        <dbReference type="ARBA" id="ARBA00004651"/>
    </source>
</evidence>
<name>A0A3B1CSA1_9ZZZZ</name>
<feature type="transmembrane region" description="Helical" evidence="6">
    <location>
        <begin position="458"/>
        <end position="481"/>
    </location>
</feature>
<feature type="transmembrane region" description="Helical" evidence="6">
    <location>
        <begin position="390"/>
        <end position="413"/>
    </location>
</feature>
<protein>
    <submittedName>
        <fullName evidence="8">Carbon starvation protein A</fullName>
    </submittedName>
</protein>
<feature type="transmembrane region" description="Helical" evidence="6">
    <location>
        <begin position="163"/>
        <end position="181"/>
    </location>
</feature>
<feature type="transmembrane region" description="Helical" evidence="6">
    <location>
        <begin position="294"/>
        <end position="316"/>
    </location>
</feature>
<feature type="transmembrane region" description="Helical" evidence="6">
    <location>
        <begin position="87"/>
        <end position="111"/>
    </location>
</feature>
<feature type="transmembrane region" description="Helical" evidence="6">
    <location>
        <begin position="488"/>
        <end position="514"/>
    </location>
</feature>
<accession>A0A3B1CSA1</accession>
<evidence type="ECO:0000256" key="4">
    <source>
        <dbReference type="ARBA" id="ARBA00022989"/>
    </source>
</evidence>
<sequence>MPVIIAITVLLLFYFLGYRGYSRRISEKVFGLSERELTPAHNPKLRDDYDYIPTDRHILWGHHYTSVAGAAPIIGPTVAVIWGWGPALFWIVFGTIFIGAVHDFGALVLSARKDGQTIGGLTSTIINPRVHILFQIVVYFLVWVVLAVFAFAIGILFDRYPASVIPVNFEIIVAILIGFIFRKKKGGIFIPSVLALLSLYAMVAVGVMFPISLTPLIGEGGNPVIVWAVFLLIYAAIASLMPVWLLLQPRDYINSHQLIVGLIALFLGLFILNPEMNAPVLNLHPEGAPPLFPIIFVTIACGAISGFHGLVASATTSKQLNKMGDARFIGYGGMLGEGVLALIATLAVAAGLPNWGSEYEVWNASGINAISNFVAGAGHFLEALLLPRPWAQALVAILAISFAATSMDTGARIQRLVVSELGSALKIPILKNRYIATLIAVGPAIPLVMAGPKVWLPLWLLFGTTNQLIGGMTLLVLFVYLYRNKKPLLHIAIPMVFLVTITTGAMIYNILTWISEVNTANASANWMTILIGTAILILEIWMIVEALLILKKLRRERLAQG</sequence>
<feature type="transmembrane region" description="Helical" evidence="6">
    <location>
        <begin position="258"/>
        <end position="274"/>
    </location>
</feature>
<feature type="transmembrane region" description="Helical" evidence="6">
    <location>
        <begin position="434"/>
        <end position="452"/>
    </location>
</feature>